<dbReference type="Gene3D" id="3.40.50.1820">
    <property type="entry name" value="alpha/beta hydrolase"/>
    <property type="match status" value="1"/>
</dbReference>
<sequence length="300" mass="33720">MSEIQTASLKNGEREYKYLSLGNGKKLIFFFHGFPDDAGSMKALLNIFSERDFTCIAPYMRGYSSGSGVPFSPTVSIAELAGDLKFIVESLKAKHKPENTIVVGHDWGAIAAYALANLSPSSLDTLVALSVPPLPTFLKNLLFYPSQIVRSWYILFFQLRAGIPESALLKNDLLRRLWEDWSPGWKIPEERFREVSENLKVPENLSTALGYYRGLLTPSNFSLWNSSREIVFRKIGVPTLVLSGEKDECISPNSFRGLESEFYSRVLFKIVNNAGHFLPLEAPEIVAQEIVSFLKLDLKK</sequence>
<keyword evidence="1 3" id="KW-0378">Hydrolase</keyword>
<evidence type="ECO:0000256" key="1">
    <source>
        <dbReference type="ARBA" id="ARBA00022801"/>
    </source>
</evidence>
<dbReference type="EMBL" id="QHCT01000003">
    <property type="protein sequence ID" value="RHX89733.1"/>
    <property type="molecule type" value="Genomic_DNA"/>
</dbReference>
<dbReference type="PANTHER" id="PTHR43329">
    <property type="entry name" value="EPOXIDE HYDROLASE"/>
    <property type="match status" value="1"/>
</dbReference>
<protein>
    <submittedName>
        <fullName evidence="3">Alpha/beta hydrolase</fullName>
    </submittedName>
</protein>
<accession>A0A396Z6J5</accession>
<name>A0A396Z6J5_9LEPT</name>
<evidence type="ECO:0000313" key="3">
    <source>
        <dbReference type="EMBL" id="RHX89733.1"/>
    </source>
</evidence>
<dbReference type="RefSeq" id="WP_118968803.1">
    <property type="nucleotide sequence ID" value="NZ_QHCT01000003.1"/>
</dbReference>
<organism evidence="3 4">
    <name type="scientific">Leptospira stimsonii</name>
    <dbReference type="NCBI Taxonomy" id="2202203"/>
    <lineage>
        <taxon>Bacteria</taxon>
        <taxon>Pseudomonadati</taxon>
        <taxon>Spirochaetota</taxon>
        <taxon>Spirochaetia</taxon>
        <taxon>Leptospirales</taxon>
        <taxon>Leptospiraceae</taxon>
        <taxon>Leptospira</taxon>
    </lineage>
</organism>
<dbReference type="Proteomes" id="UP000265798">
    <property type="component" value="Unassembled WGS sequence"/>
</dbReference>
<dbReference type="PRINTS" id="PR00412">
    <property type="entry name" value="EPOXHYDRLASE"/>
</dbReference>
<dbReference type="OrthoDB" id="9773293at2"/>
<evidence type="ECO:0000259" key="2">
    <source>
        <dbReference type="Pfam" id="PF00561"/>
    </source>
</evidence>
<dbReference type="InterPro" id="IPR000073">
    <property type="entry name" value="AB_hydrolase_1"/>
</dbReference>
<feature type="domain" description="AB hydrolase-1" evidence="2">
    <location>
        <begin position="27"/>
        <end position="283"/>
    </location>
</feature>
<dbReference type="InterPro" id="IPR029058">
    <property type="entry name" value="AB_hydrolase_fold"/>
</dbReference>
<dbReference type="GO" id="GO:0016787">
    <property type="term" value="F:hydrolase activity"/>
    <property type="evidence" value="ECO:0007669"/>
    <property type="project" value="UniProtKB-KW"/>
</dbReference>
<proteinExistence type="predicted"/>
<evidence type="ECO:0000313" key="4">
    <source>
        <dbReference type="Proteomes" id="UP000265798"/>
    </source>
</evidence>
<dbReference type="AlphaFoldDB" id="A0A396Z6J5"/>
<dbReference type="InterPro" id="IPR000639">
    <property type="entry name" value="Epox_hydrolase-like"/>
</dbReference>
<dbReference type="SUPFAM" id="SSF53474">
    <property type="entry name" value="alpha/beta-Hydrolases"/>
    <property type="match status" value="1"/>
</dbReference>
<dbReference type="Pfam" id="PF00561">
    <property type="entry name" value="Abhydrolase_1"/>
    <property type="match status" value="1"/>
</dbReference>
<reference evidence="4" key="1">
    <citation type="submission" date="2018-05" db="EMBL/GenBank/DDBJ databases">
        <title>Leptospira yasudae sp. nov. and Leptospira stimsonii sp. nov., two pathogenic species of the genus Leptospira isolated from environmental sources.</title>
        <authorList>
            <person name="Casanovas-Massana A."/>
            <person name="Hamond C."/>
            <person name="Santos L.A."/>
            <person name="Hacker K.P."/>
            <person name="Balassiano I."/>
            <person name="Medeiros M.A."/>
            <person name="Reis M.G."/>
            <person name="Ko A.I."/>
            <person name="Wunder E.A."/>
        </authorList>
    </citation>
    <scope>NUCLEOTIDE SEQUENCE [LARGE SCALE GENOMIC DNA]</scope>
    <source>
        <strain evidence="4">Yale</strain>
    </source>
</reference>
<gene>
    <name evidence="3" type="ORF">DLM75_12275</name>
</gene>
<comment type="caution">
    <text evidence="3">The sequence shown here is derived from an EMBL/GenBank/DDBJ whole genome shotgun (WGS) entry which is preliminary data.</text>
</comment>